<protein>
    <submittedName>
        <fullName evidence="2">Uncharacterized protein</fullName>
    </submittedName>
</protein>
<feature type="compositionally biased region" description="Polar residues" evidence="1">
    <location>
        <begin position="223"/>
        <end position="234"/>
    </location>
</feature>
<feature type="compositionally biased region" description="Low complexity" evidence="1">
    <location>
        <begin position="439"/>
        <end position="453"/>
    </location>
</feature>
<dbReference type="EMBL" id="MU006217">
    <property type="protein sequence ID" value="KAF2832282.1"/>
    <property type="molecule type" value="Genomic_DNA"/>
</dbReference>
<feature type="compositionally biased region" description="Polar residues" evidence="1">
    <location>
        <begin position="242"/>
        <end position="255"/>
    </location>
</feature>
<dbReference type="OrthoDB" id="3793969at2759"/>
<feature type="region of interest" description="Disordered" evidence="1">
    <location>
        <begin position="22"/>
        <end position="102"/>
    </location>
</feature>
<evidence type="ECO:0000313" key="2">
    <source>
        <dbReference type="EMBL" id="KAF2832282.1"/>
    </source>
</evidence>
<keyword evidence="3" id="KW-1185">Reference proteome</keyword>
<feature type="region of interest" description="Disordered" evidence="1">
    <location>
        <begin position="363"/>
        <end position="453"/>
    </location>
</feature>
<feature type="compositionally biased region" description="Polar residues" evidence="1">
    <location>
        <begin position="52"/>
        <end position="67"/>
    </location>
</feature>
<feature type="compositionally biased region" description="Basic and acidic residues" evidence="1">
    <location>
        <begin position="420"/>
        <end position="431"/>
    </location>
</feature>
<feature type="region of interest" description="Disordered" evidence="1">
    <location>
        <begin position="140"/>
        <end position="279"/>
    </location>
</feature>
<feature type="compositionally biased region" description="Basic and acidic residues" evidence="1">
    <location>
        <begin position="363"/>
        <end position="372"/>
    </location>
</feature>
<organism evidence="2 3">
    <name type="scientific">Ophiobolus disseminans</name>
    <dbReference type="NCBI Taxonomy" id="1469910"/>
    <lineage>
        <taxon>Eukaryota</taxon>
        <taxon>Fungi</taxon>
        <taxon>Dikarya</taxon>
        <taxon>Ascomycota</taxon>
        <taxon>Pezizomycotina</taxon>
        <taxon>Dothideomycetes</taxon>
        <taxon>Pleosporomycetidae</taxon>
        <taxon>Pleosporales</taxon>
        <taxon>Pleosporineae</taxon>
        <taxon>Phaeosphaeriaceae</taxon>
        <taxon>Ophiobolus</taxon>
    </lineage>
</organism>
<evidence type="ECO:0000313" key="3">
    <source>
        <dbReference type="Proteomes" id="UP000799424"/>
    </source>
</evidence>
<evidence type="ECO:0000256" key="1">
    <source>
        <dbReference type="SAM" id="MobiDB-lite"/>
    </source>
</evidence>
<reference evidence="2" key="1">
    <citation type="journal article" date="2020" name="Stud. Mycol.">
        <title>101 Dothideomycetes genomes: a test case for predicting lifestyles and emergence of pathogens.</title>
        <authorList>
            <person name="Haridas S."/>
            <person name="Albert R."/>
            <person name="Binder M."/>
            <person name="Bloem J."/>
            <person name="Labutti K."/>
            <person name="Salamov A."/>
            <person name="Andreopoulos B."/>
            <person name="Baker S."/>
            <person name="Barry K."/>
            <person name="Bills G."/>
            <person name="Bluhm B."/>
            <person name="Cannon C."/>
            <person name="Castanera R."/>
            <person name="Culley D."/>
            <person name="Daum C."/>
            <person name="Ezra D."/>
            <person name="Gonzalez J."/>
            <person name="Henrissat B."/>
            <person name="Kuo A."/>
            <person name="Liang C."/>
            <person name="Lipzen A."/>
            <person name="Lutzoni F."/>
            <person name="Magnuson J."/>
            <person name="Mondo S."/>
            <person name="Nolan M."/>
            <person name="Ohm R."/>
            <person name="Pangilinan J."/>
            <person name="Park H.-J."/>
            <person name="Ramirez L."/>
            <person name="Alfaro M."/>
            <person name="Sun H."/>
            <person name="Tritt A."/>
            <person name="Yoshinaga Y."/>
            <person name="Zwiers L.-H."/>
            <person name="Turgeon B."/>
            <person name="Goodwin S."/>
            <person name="Spatafora J."/>
            <person name="Crous P."/>
            <person name="Grigoriev I."/>
        </authorList>
    </citation>
    <scope>NUCLEOTIDE SEQUENCE</scope>
    <source>
        <strain evidence="2">CBS 113818</strain>
    </source>
</reference>
<dbReference type="AlphaFoldDB" id="A0A6A7AG73"/>
<accession>A0A6A7AG73</accession>
<proteinExistence type="predicted"/>
<gene>
    <name evidence="2" type="ORF">CC86DRAFT_366128</name>
</gene>
<name>A0A6A7AG73_9PLEO</name>
<feature type="compositionally biased region" description="Polar residues" evidence="1">
    <location>
        <begin position="268"/>
        <end position="278"/>
    </location>
</feature>
<feature type="region of interest" description="Disordered" evidence="1">
    <location>
        <begin position="295"/>
        <end position="321"/>
    </location>
</feature>
<sequence length="453" mass="48654">MESDWPLRGRLPTLPSVAELLASSSRPASESVVAYHHQPTSPPHSTPPSGNAVLSTRANAPASSDQSYRVVANHASHASPTESATSTSSSEHQYYQPSSVRPLVNHVLPVSTSETCRDSQTPMNGHRQDSAIAQPLFDTSTEGVSSETNFHSAHPSSNDDNISANAGSKLYPAPRSPNPPASTHVIATPRSHEHVARPPAPVPPRMGQDSPHRRINPALPSDHPSTSNTRQQRYNVRFAANHTPSNMPSAQKSRSSPPPLTAAPTCEPTGSVSPSQTGRVVHTVEPAIQAITRSLQPFDEPLQSEGRGREPSVERCPGCSDTWDRPLPDLANWDQDSPAENANGFALANMNLINQIQRHGKEADEKYEQWKEKHSHCPGNGYRASSTNLENRGFTDGSHIRALDGHIYAGAQNQPSSSKRKSEAAHGDSSKSQRVTFESALPTAPSIPSAAPT</sequence>
<feature type="compositionally biased region" description="Low complexity" evidence="1">
    <location>
        <begin position="74"/>
        <end position="92"/>
    </location>
</feature>
<dbReference type="Proteomes" id="UP000799424">
    <property type="component" value="Unassembled WGS sequence"/>
</dbReference>
<feature type="compositionally biased region" description="Polar residues" evidence="1">
    <location>
        <begin position="140"/>
        <end position="166"/>
    </location>
</feature>